<dbReference type="GO" id="GO:0016251">
    <property type="term" value="F:RNA polymerase II general transcription initiation factor activity"/>
    <property type="evidence" value="ECO:0007669"/>
    <property type="project" value="InterPro"/>
</dbReference>
<feature type="region of interest" description="Disordered" evidence="13">
    <location>
        <begin position="1"/>
        <end position="26"/>
    </location>
</feature>
<dbReference type="Pfam" id="PF12157">
    <property type="entry name" value="DUF3591"/>
    <property type="match status" value="1"/>
</dbReference>
<dbReference type="InterPro" id="IPR001660">
    <property type="entry name" value="SAM"/>
</dbReference>
<organism evidence="14">
    <name type="scientific">Cyprideis torosa</name>
    <dbReference type="NCBI Taxonomy" id="163714"/>
    <lineage>
        <taxon>Eukaryota</taxon>
        <taxon>Metazoa</taxon>
        <taxon>Ecdysozoa</taxon>
        <taxon>Arthropoda</taxon>
        <taxon>Crustacea</taxon>
        <taxon>Oligostraca</taxon>
        <taxon>Ostracoda</taxon>
        <taxon>Podocopa</taxon>
        <taxon>Podocopida</taxon>
        <taxon>Cytherocopina</taxon>
        <taxon>Cytheroidea</taxon>
        <taxon>Cytherideidae</taxon>
        <taxon>Cyprideis</taxon>
    </lineage>
</organism>
<feature type="compositionally biased region" description="Acidic residues" evidence="13">
    <location>
        <begin position="3033"/>
        <end position="3048"/>
    </location>
</feature>
<feature type="region of interest" description="Disordered" evidence="13">
    <location>
        <begin position="1989"/>
        <end position="2013"/>
    </location>
</feature>
<keyword evidence="9" id="KW-0804">Transcription</keyword>
<dbReference type="GO" id="GO:0008270">
    <property type="term" value="F:zinc ion binding"/>
    <property type="evidence" value="ECO:0007669"/>
    <property type="project" value="UniProtKB-KW"/>
</dbReference>
<dbReference type="PRINTS" id="PR00503">
    <property type="entry name" value="BROMODOMAIN"/>
</dbReference>
<evidence type="ECO:0000256" key="5">
    <source>
        <dbReference type="ARBA" id="ARBA00022833"/>
    </source>
</evidence>
<feature type="region of interest" description="Disordered" evidence="13">
    <location>
        <begin position="1762"/>
        <end position="1798"/>
    </location>
</feature>
<dbReference type="SMART" id="SM00561">
    <property type="entry name" value="MBT"/>
    <property type="match status" value="4"/>
</dbReference>
<comment type="subcellular location">
    <subcellularLocation>
        <location evidence="1">Nucleus</location>
    </subcellularLocation>
</comment>
<dbReference type="InterPro" id="IPR009067">
    <property type="entry name" value="TAF_II_230-bd"/>
</dbReference>
<dbReference type="SUPFAM" id="SSF47769">
    <property type="entry name" value="SAM/Pointed domain"/>
    <property type="match status" value="1"/>
</dbReference>
<dbReference type="Gene3D" id="1.10.1100.10">
    <property type="entry name" value="TAFII-230 TBP-binding domain"/>
    <property type="match status" value="1"/>
</dbReference>
<dbReference type="Gene3D" id="3.30.60.160">
    <property type="match status" value="1"/>
</dbReference>
<feature type="compositionally biased region" description="Pro residues" evidence="13">
    <location>
        <begin position="3165"/>
        <end position="3178"/>
    </location>
</feature>
<dbReference type="GO" id="GO:0051123">
    <property type="term" value="P:RNA polymerase II preinitiation complex assembly"/>
    <property type="evidence" value="ECO:0007669"/>
    <property type="project" value="TreeGrafter"/>
</dbReference>
<dbReference type="OrthoDB" id="5752at2759"/>
<dbReference type="PROSITE" id="PS51079">
    <property type="entry name" value="MBT"/>
    <property type="match status" value="4"/>
</dbReference>
<evidence type="ECO:0000313" key="14">
    <source>
        <dbReference type="EMBL" id="CAD7222832.1"/>
    </source>
</evidence>
<dbReference type="PROSITE" id="PS50014">
    <property type="entry name" value="BROMODOMAIN_2"/>
    <property type="match status" value="2"/>
</dbReference>
<feature type="compositionally biased region" description="Basic and acidic residues" evidence="13">
    <location>
        <begin position="1447"/>
        <end position="1456"/>
    </location>
</feature>
<feature type="region of interest" description="Disordered" evidence="13">
    <location>
        <begin position="51"/>
        <end position="81"/>
    </location>
</feature>
<feature type="compositionally biased region" description="Basic and acidic residues" evidence="13">
    <location>
        <begin position="1694"/>
        <end position="1703"/>
    </location>
</feature>
<feature type="region of interest" description="Disordered" evidence="13">
    <location>
        <begin position="516"/>
        <end position="551"/>
    </location>
</feature>
<feature type="region of interest" description="Disordered" evidence="13">
    <location>
        <begin position="199"/>
        <end position="261"/>
    </location>
</feature>
<dbReference type="Gene3D" id="2.30.30.140">
    <property type="match status" value="4"/>
</dbReference>
<dbReference type="PANTHER" id="PTHR13900">
    <property type="entry name" value="TRANSCRIPTION INITIATION FACTOR TFIID"/>
    <property type="match status" value="1"/>
</dbReference>
<dbReference type="PROSITE" id="PS50105">
    <property type="entry name" value="SAM_DOMAIN"/>
    <property type="match status" value="1"/>
</dbReference>
<dbReference type="SUPFAM" id="SSF47055">
    <property type="entry name" value="TAF(II)230 TBP-binding fragment"/>
    <property type="match status" value="1"/>
</dbReference>
<dbReference type="Gene3D" id="1.10.150.50">
    <property type="entry name" value="Transcription Factor, Ets-1"/>
    <property type="match status" value="1"/>
</dbReference>
<dbReference type="PROSITE" id="PS00633">
    <property type="entry name" value="BROMODOMAIN_1"/>
    <property type="match status" value="2"/>
</dbReference>
<dbReference type="Gene3D" id="1.20.920.10">
    <property type="entry name" value="Bromodomain-like"/>
    <property type="match status" value="2"/>
</dbReference>
<dbReference type="SUPFAM" id="SSF63748">
    <property type="entry name" value="Tudor/PWWP/MBT"/>
    <property type="match status" value="4"/>
</dbReference>
<dbReference type="SMART" id="SM00454">
    <property type="entry name" value="SAM"/>
    <property type="match status" value="1"/>
</dbReference>
<dbReference type="InterPro" id="IPR001487">
    <property type="entry name" value="Bromodomain"/>
</dbReference>
<feature type="compositionally biased region" description="Basic residues" evidence="13">
    <location>
        <begin position="1874"/>
        <end position="1885"/>
    </location>
</feature>
<name>A0A7R8ZG07_9CRUS</name>
<accession>A0A7R8ZG07</accession>
<feature type="region of interest" description="Disordered" evidence="13">
    <location>
        <begin position="2661"/>
        <end position="2704"/>
    </location>
</feature>
<keyword evidence="7" id="KW-0103">Bromodomain</keyword>
<evidence type="ECO:0000256" key="10">
    <source>
        <dbReference type="ARBA" id="ARBA00023242"/>
    </source>
</evidence>
<dbReference type="InterPro" id="IPR040240">
    <property type="entry name" value="TAF1"/>
</dbReference>
<dbReference type="GO" id="GO:0004402">
    <property type="term" value="F:histone acetyltransferase activity"/>
    <property type="evidence" value="ECO:0007669"/>
    <property type="project" value="InterPro"/>
</dbReference>
<feature type="region of interest" description="Disordered" evidence="13">
    <location>
        <begin position="902"/>
        <end position="936"/>
    </location>
</feature>
<feature type="compositionally biased region" description="Low complexity" evidence="13">
    <location>
        <begin position="519"/>
        <end position="531"/>
    </location>
</feature>
<feature type="compositionally biased region" description="Acidic residues" evidence="13">
    <location>
        <begin position="1368"/>
        <end position="1383"/>
    </location>
</feature>
<keyword evidence="12" id="KW-0175">Coiled coil</keyword>
<feature type="region of interest" description="Disordered" evidence="13">
    <location>
        <begin position="2478"/>
        <end position="2519"/>
    </location>
</feature>
<dbReference type="EMBL" id="OB660109">
    <property type="protein sequence ID" value="CAD7222832.1"/>
    <property type="molecule type" value="Genomic_DNA"/>
</dbReference>
<evidence type="ECO:0000256" key="9">
    <source>
        <dbReference type="ARBA" id="ARBA00023163"/>
    </source>
</evidence>
<dbReference type="PROSITE" id="PS51024">
    <property type="entry name" value="ZF_FCS"/>
    <property type="match status" value="1"/>
</dbReference>
<dbReference type="CDD" id="cd20100">
    <property type="entry name" value="MBT_dSfmbt-like_rpt4"/>
    <property type="match status" value="1"/>
</dbReference>
<dbReference type="GO" id="GO:0017025">
    <property type="term" value="F:TBP-class protein binding"/>
    <property type="evidence" value="ECO:0007669"/>
    <property type="project" value="InterPro"/>
</dbReference>
<feature type="region of interest" description="Disordered" evidence="13">
    <location>
        <begin position="1834"/>
        <end position="1890"/>
    </location>
</feature>
<evidence type="ECO:0000256" key="13">
    <source>
        <dbReference type="SAM" id="MobiDB-lite"/>
    </source>
</evidence>
<feature type="region of interest" description="Disordered" evidence="13">
    <location>
        <begin position="1047"/>
        <end position="1108"/>
    </location>
</feature>
<feature type="region of interest" description="Disordered" evidence="13">
    <location>
        <begin position="368"/>
        <end position="417"/>
    </location>
</feature>
<feature type="region of interest" description="Disordered" evidence="13">
    <location>
        <begin position="106"/>
        <end position="131"/>
    </location>
</feature>
<feature type="region of interest" description="Disordered" evidence="13">
    <location>
        <begin position="1496"/>
        <end position="1544"/>
    </location>
</feature>
<dbReference type="InterPro" id="IPR022591">
    <property type="entry name" value="TAF1_HAT_dom"/>
</dbReference>
<feature type="compositionally biased region" description="Basic and acidic residues" evidence="13">
    <location>
        <begin position="244"/>
        <end position="253"/>
    </location>
</feature>
<keyword evidence="3" id="KW-0479">Metal-binding</keyword>
<dbReference type="Pfam" id="PF09247">
    <property type="entry name" value="TBP-binding"/>
    <property type="match status" value="1"/>
</dbReference>
<dbReference type="InterPro" id="IPR004092">
    <property type="entry name" value="Mbt"/>
</dbReference>
<dbReference type="InterPro" id="IPR038603">
    <property type="entry name" value="Znf_FCS_sf"/>
</dbReference>
<evidence type="ECO:0000256" key="1">
    <source>
        <dbReference type="ARBA" id="ARBA00004123"/>
    </source>
</evidence>
<dbReference type="Pfam" id="PF02820">
    <property type="entry name" value="MBT"/>
    <property type="match status" value="4"/>
</dbReference>
<evidence type="ECO:0000256" key="11">
    <source>
        <dbReference type="ARBA" id="ARBA00040102"/>
    </source>
</evidence>
<evidence type="ECO:0000256" key="4">
    <source>
        <dbReference type="ARBA" id="ARBA00022771"/>
    </source>
</evidence>
<dbReference type="InterPro" id="IPR018359">
    <property type="entry name" value="Bromodomain_CS"/>
</dbReference>
<feature type="region of interest" description="Disordered" evidence="13">
    <location>
        <begin position="1364"/>
        <end position="1388"/>
    </location>
</feature>
<feature type="compositionally biased region" description="Polar residues" evidence="13">
    <location>
        <begin position="321"/>
        <end position="334"/>
    </location>
</feature>
<feature type="compositionally biased region" description="Low complexity" evidence="13">
    <location>
        <begin position="1515"/>
        <end position="1525"/>
    </location>
</feature>
<dbReference type="SMART" id="SM00297">
    <property type="entry name" value="BROMO"/>
    <property type="match status" value="2"/>
</dbReference>
<feature type="region of interest" description="Disordered" evidence="13">
    <location>
        <begin position="1630"/>
        <end position="1651"/>
    </location>
</feature>
<keyword evidence="6" id="KW-0805">Transcription regulation</keyword>
<evidence type="ECO:0000256" key="6">
    <source>
        <dbReference type="ARBA" id="ARBA00023015"/>
    </source>
</evidence>
<dbReference type="GO" id="GO:0003677">
    <property type="term" value="F:DNA binding"/>
    <property type="evidence" value="ECO:0007669"/>
    <property type="project" value="UniProtKB-KW"/>
</dbReference>
<feature type="compositionally biased region" description="Low complexity" evidence="13">
    <location>
        <begin position="454"/>
        <end position="467"/>
    </location>
</feature>
<comment type="similarity">
    <text evidence="2">Belongs to the TAF1 family.</text>
</comment>
<dbReference type="GO" id="GO:0006355">
    <property type="term" value="P:regulation of DNA-templated transcription"/>
    <property type="evidence" value="ECO:0007669"/>
    <property type="project" value="InterPro"/>
</dbReference>
<evidence type="ECO:0000256" key="2">
    <source>
        <dbReference type="ARBA" id="ARBA00009064"/>
    </source>
</evidence>
<feature type="compositionally biased region" description="Low complexity" evidence="13">
    <location>
        <begin position="2484"/>
        <end position="2515"/>
    </location>
</feature>
<dbReference type="InterPro" id="IPR036741">
    <property type="entry name" value="TAFII-230_TBP-bd_sf"/>
</dbReference>
<dbReference type="Pfam" id="PF00536">
    <property type="entry name" value="SAM_1"/>
    <property type="match status" value="1"/>
</dbReference>
<feature type="region of interest" description="Disordered" evidence="13">
    <location>
        <begin position="1694"/>
        <end position="1732"/>
    </location>
</feature>
<feature type="compositionally biased region" description="Polar residues" evidence="13">
    <location>
        <begin position="532"/>
        <end position="543"/>
    </location>
</feature>
<dbReference type="Pfam" id="PF00439">
    <property type="entry name" value="Bromodomain"/>
    <property type="match status" value="2"/>
</dbReference>
<proteinExistence type="inferred from homology"/>
<dbReference type="InterPro" id="IPR036427">
    <property type="entry name" value="Bromodomain-like_sf"/>
</dbReference>
<feature type="region of interest" description="Disordered" evidence="13">
    <location>
        <begin position="3156"/>
        <end position="3216"/>
    </location>
</feature>
<sequence length="3216" mass="349112">MVNVGIPESWRVPMDSGSQTGGQEEVDDYPWLEYMDQQALIRDNGDTPLLSAAFNNSPLANAPKHSDSNEEDSPQHPFISLQGGMTLTSVAMGTLSSSAPMFVTSSMQGMVGGGGGPPPSGGGSQDEYDFDDEDLTHSQLQGQHPVGLPSLIHAPTLAAAARAGISVIPQSMVVSGAGVQFPTFGMALAPTMINTRPCAPVEQGPPMEMKPTTAPPPVSSNPPIQFANPIAPGPGRPPGSGNRDLGKGKERPPFKRPKVMSNLPKLKSPITFVGDTDINKIPIMKEGMARCERCGAIGVKHAFYTKERKFCSLACARKIPSSTTTGTASETPGQSTSSAVTVPSTSAVRTVPLVTSSVCSVPTTSISNGVRPRYPSLPPPVVKRTTGGKGPPPPLIPRFLAPSPHDSPNASPLPPVPSCTSATLTLVSSTPTPMPSIPSIPSIQEQLKQLYDPSNILLPPSTSSSPSGNTVTDVSCSEASLLPPSSPPSASLILNSSVSDLFPSLTSASSIMSTPPPSSFSLAPLSQPSSSCNDAFKQSNGPTPSEEGRPSKISIIPSRLPLHLQDTEFRTQKPKFDLARSFTYELTSSYFAASVSSFKHVPLKNIWDNIQEGMKVEVQNDADKFWVATVLRLAGYYALLRFVGFQEDPSQDRWINLGCDDVFPVGHCATLGKSLVPPKSLHSKDIDWRSFLVSQLTGARTLPANFNSEVRGSLQSKVRVGMRVEVVDRDRLSQTRVATVAATNAGRLHLRYQESPPEDPGTWSHEASPDLHVVGWSLRVGHDIAATEAYLTRVGAGTVDPRDVPESALIQPRRKEPVTHPNTGAPLRFAVGHKLEAIDPLNGNVIGVATVARILYEGYMMLRMEHHEGDPEELDAYCRHETSPYIFPAGFCDLNGIDLTPPRDWPHRGSAPNGPAAPPATEGGATGGGMHSGSMGTSVTSFSSSSKAFNWLDYLKATKSTAAPVGLFQREVPNHGFRVGMKLECVDSRCSDPKLVCVATVTRVIGRLLRIRFDGWETDFDQWLDCESPCIFPVGWCHLARYPLQPPGPETPEGSTPPRKGSQGKRRREGGELVLTGAAATGQGVEPQGAKRPGPGRPRKTSVKKDLAQEKVWASTKVQSFDLKGKGFEQKVSTKVQSFDLKGKGFDQKVSTKVQSFDLKGKGFDQKIRQNGLSSAVEVSDVALEEGSGRGPLITPIGDGNVRVSSYPAASKLRTVPIAKQEEKPPGEREEKQEELQVDSPGEKDPPVKNGVLEEAKKEEETPQQWSVADVAEYLKKNDCGAYAEAFRRRKIDGRQFLSLTRDGVLALTGMKVGPSLKITELIQQLKFRIDPSNARKGLLGQPPSFLGAVPVFSTLVVAKPYMAMPPDSDDEDLDERDLDDGGGGDCPGTGMGASLLAGFLFGNIDREGRLDEDDALFDSDTRGRLGSLEKLGGLLGNSVLREMEEEGKTAGKGEGDGGGGDTATHGEVLEVKTEKDASPEGDGQGSEDFSEINELAEDESDSVPDSTLMPPPRSSHVPSASGHPSSPPPSAAGAAAVKEEGDVKPALDVKPVLSSDGAVVAASPLTAEEVDAQHSHRPLANMLPEKYKDVDVRELFPEFRPNQTLRFSRLFGPAKASCLPQIWRNVKHRRKRRPPAAAVAKEEDQKPTLDGTGAVVVGMEEVNEDDQKVSLPLCWGTDKEALEEAIRSYPKELVEESDEVRLTRPVTADSRPGDASGEAPAEASVPSQAEGTASIKENMAWRFGPSQLWFDMLDIPDSGEGFSYSGRDGSPKKSAASRSGEETNGGTSGSQAKNPILEQGVHIPDDAFLMMTQSNWEDDIIWDSENYEPKKHKQVSLPAGWIPSGSNRTAPGMTLPVKASTQHGSGVIEQHHSPSKKSSSKKNKQSVFQEDPDETYFSVFPVENEELILGNWEEKIIWDPQNLPACLQTPSIPSLDPNDENIILDIPEDVDPSEDAQQTEGKAKKIKIPHPHVRKSKLLLGKAGVITQIEEDSPPPPTKQPDKDPYNISNDEFYDRRTEPSLKSSVGGTLIQHSLPVMELQSPFIPTHLGPIRLRQFHRPQLKRYSHGPMSHPGAHPVYPLTKDIDKKAKQRHAEVVSSGGGDVFFMREPTDLTGGDGEMLMMEYAEEHPPLVMQVGMCTKIKNYFKRRAEKESGPPSHKYGDTAFSHTSPFLGVMHPGQSIQTLENNLFRAPIYPQKVPDSMFLVIRTRYGYSIRTVDALYTVGQECPLYEVPGPNSKRANNFVRDFLQCCAYFSMIAAEQRLRDAGYGDAFILTQAEEDDEDIQLKMDDEVKCAPWNTTRAYIQAVKGKCLLQLAGPGDPTGCGEGFSYIRVPNKPQTNKEEIVQEKRIVTGTDADLRRLPLHDAKGILRKYGVPEVEINKLSRWEVIDVVRTLSTEKAKAGEEGMNKFSRGNRFSVAELQERYREDCQRIFDLQNKVLCSQEELSTDEGGSSSDEDGSDMEELGKNIEKMLTNKKTSSQAHSAEPGAGEAGAPSPQAALPTQETETQAEPEPQVRRLWTGESRAPLVPLLLMGPPGSCHCPSPPVPSQLIAGRGVGPYVPPSLSPSRVSSGFPQRPPSPAAFVLESGGRLLESSPECVSPPAPRRKLLCVPRVHWWWWTECLGCGESAVAAVPAKQRKQRQIVQCSSCGIRGHMKTNKACPNYSEPNAAESTSAAGNDLGDVTLDEDDTPDLDSKPQAPQQDVIYSEGTKVRLSGRLVKQAEAIKRKALRRAIPKKTLVPKKRRRSALSSGTGLEYLEGKKKAANRQRIDPLVALSTILESILNEMRDLKEASPFMQAVSARLVPDYHLIISQPMDLQTMREKIHARQYSSREEFLEDMKLMVQNSIRYNGAGHTITIDAKALLDLCVRRFQEKEDRLMRLEKAINPLLDDDSSASFSFILDSVVQSIKAMSESFPFLKAVDRKKVKDYYELIKTPMDIGEIEKNAKGRKYRTRAQFLGDVAQIYENSRTYNGVDSEYTTKAAKLLQAAKDTLAEFESHCETLEEGIRQAQERALDAADSESLATSTNVDEEDVDEEGLDVEDDQAVEDDLKLTDDEGGMMDEEEGVMDEAVLESLPPMGAEGHLEPVLEEEMEVDEGYDPSAEMLEGLGKGFVQAGPPEEPAPQVGEVDGVLAPPQADDLFSAAVAEAVSLPLIDGESEPPVPNEEAPPPPPATGGNDDPLHADLQVSDSDDEGEGGAEAKPKEEDDGIWF</sequence>
<dbReference type="PANTHER" id="PTHR13900:SF0">
    <property type="entry name" value="TRANSCRIPTION INITIATION FACTOR TFIID SUBUNIT 1"/>
    <property type="match status" value="1"/>
</dbReference>
<feature type="region of interest" description="Disordered" evidence="13">
    <location>
        <begin position="454"/>
        <end position="482"/>
    </location>
</feature>
<dbReference type="InterPro" id="IPR013761">
    <property type="entry name" value="SAM/pointed_sf"/>
</dbReference>
<feature type="region of interest" description="Disordered" evidence="13">
    <location>
        <begin position="1213"/>
        <end position="1249"/>
    </location>
</feature>
<dbReference type="CDD" id="cd05511">
    <property type="entry name" value="Bromo_TFIID"/>
    <property type="match status" value="1"/>
</dbReference>
<evidence type="ECO:0000256" key="12">
    <source>
        <dbReference type="SAM" id="Coils"/>
    </source>
</evidence>
<feature type="coiled-coil region" evidence="12">
    <location>
        <begin position="2990"/>
        <end position="3017"/>
    </location>
</feature>
<evidence type="ECO:0000256" key="3">
    <source>
        <dbReference type="ARBA" id="ARBA00022723"/>
    </source>
</evidence>
<dbReference type="SUPFAM" id="SSF47370">
    <property type="entry name" value="Bromodomain"/>
    <property type="match status" value="2"/>
</dbReference>
<keyword evidence="5" id="KW-0862">Zinc</keyword>
<feature type="region of interest" description="Disordered" evidence="13">
    <location>
        <begin position="3017"/>
        <end position="3048"/>
    </location>
</feature>
<evidence type="ECO:0000256" key="8">
    <source>
        <dbReference type="ARBA" id="ARBA00023125"/>
    </source>
</evidence>
<dbReference type="GO" id="GO:0005669">
    <property type="term" value="C:transcription factor TFIID complex"/>
    <property type="evidence" value="ECO:0007669"/>
    <property type="project" value="InterPro"/>
</dbReference>
<feature type="compositionally biased region" description="Low complexity" evidence="13">
    <location>
        <begin position="909"/>
        <end position="923"/>
    </location>
</feature>
<feature type="region of interest" description="Disordered" evidence="13">
    <location>
        <begin position="1446"/>
        <end position="1465"/>
    </location>
</feature>
<feature type="region of interest" description="Disordered" evidence="13">
    <location>
        <begin position="3116"/>
        <end position="3137"/>
    </location>
</feature>
<protein>
    <recommendedName>
        <fullName evidence="11">Transcription initiation factor TFIID subunit 1</fullName>
    </recommendedName>
</protein>
<keyword evidence="10" id="KW-0539">Nucleus</keyword>
<reference evidence="14" key="1">
    <citation type="submission" date="2020-11" db="EMBL/GenBank/DDBJ databases">
        <authorList>
            <person name="Tran Van P."/>
        </authorList>
    </citation>
    <scope>NUCLEOTIDE SEQUENCE</scope>
</reference>
<feature type="compositionally biased region" description="Basic and acidic residues" evidence="13">
    <location>
        <begin position="1220"/>
        <end position="1249"/>
    </location>
</feature>
<feature type="region of interest" description="Disordered" evidence="13">
    <location>
        <begin position="321"/>
        <end position="343"/>
    </location>
</feature>
<evidence type="ECO:0000256" key="7">
    <source>
        <dbReference type="ARBA" id="ARBA00023117"/>
    </source>
</evidence>
<keyword evidence="4" id="KW-0863">Zinc-finger</keyword>
<keyword evidence="8" id="KW-0238">DNA-binding</keyword>
<dbReference type="InterPro" id="IPR012313">
    <property type="entry name" value="Znf_FCS"/>
</dbReference>
<gene>
    <name evidence="14" type="ORF">CTOB1V02_LOCUS829</name>
</gene>